<keyword evidence="2" id="KW-1133">Transmembrane helix</keyword>
<dbReference type="VEuPathDB" id="VectorBase:AALB20_029468"/>
<keyword evidence="4" id="KW-1185">Reference proteome</keyword>
<organism evidence="3 4">
    <name type="scientific">Anopheles albimanus</name>
    <name type="common">New world malaria mosquito</name>
    <dbReference type="NCBI Taxonomy" id="7167"/>
    <lineage>
        <taxon>Eukaryota</taxon>
        <taxon>Metazoa</taxon>
        <taxon>Ecdysozoa</taxon>
        <taxon>Arthropoda</taxon>
        <taxon>Hexapoda</taxon>
        <taxon>Insecta</taxon>
        <taxon>Pterygota</taxon>
        <taxon>Neoptera</taxon>
        <taxon>Endopterygota</taxon>
        <taxon>Diptera</taxon>
        <taxon>Nematocera</taxon>
        <taxon>Culicoidea</taxon>
        <taxon>Culicidae</taxon>
        <taxon>Anophelinae</taxon>
        <taxon>Anopheles</taxon>
    </lineage>
</organism>
<sequence>KAVVHPDNQSDVWHLIERASANWKQNLNHAHLDRGLCLRDCEQRLLASGGYNDTRLLAPKLTTDFRYTFLPGAFRDADEYRRNYSELMERCINEELLREYGLKAQTEIEYCDSATQSYPIGVIGIGIASSFYDYRCKTTHGLNHYKTDLQSHTQMILCMLHTWYLAADFHLFVYGLIVCALITRFPKIRNILIGTLLLLCYIGTSVIIYLKEYDAIPVFAPEHIRYFFWYWKVYQDVYVPTHMYLLNYTFAIGCAFYYIHLSKNRTNYNWVLKISWFISCLVIPALFAAGYIFYRYRFNTPSIWMSLLFPVIRLVYSAVVFFIGVGLSFRFMKLLTRLADIPFFTIVGRLTYSAYLCHLFLIKFSLFSTRSFFRYEMIDIGSIWAASVFLSYLVAWILCLVLESPFIALQRQLFKRQIRSDQMENSSSSEETGTENSYCKQKDEPNPMSRVIFSQRF</sequence>
<proteinExistence type="predicted"/>
<feature type="transmembrane region" description="Helical" evidence="2">
    <location>
        <begin position="341"/>
        <end position="362"/>
    </location>
</feature>
<evidence type="ECO:0000256" key="1">
    <source>
        <dbReference type="SAM" id="MobiDB-lite"/>
    </source>
</evidence>
<feature type="transmembrane region" description="Helical" evidence="2">
    <location>
        <begin position="163"/>
        <end position="183"/>
    </location>
</feature>
<feature type="transmembrane region" description="Helical" evidence="2">
    <location>
        <begin position="190"/>
        <end position="210"/>
    </location>
</feature>
<evidence type="ECO:0000313" key="4">
    <source>
        <dbReference type="Proteomes" id="UP000069272"/>
    </source>
</evidence>
<accession>A0A182FE51</accession>
<feature type="transmembrane region" description="Helical" evidence="2">
    <location>
        <begin position="271"/>
        <end position="294"/>
    </location>
</feature>
<reference evidence="3 4" key="1">
    <citation type="journal article" date="2017" name="G3 (Bethesda)">
        <title>The Physical Genome Mapping of Anopheles albimanus Corrected Scaffold Misassemblies and Identified Interarm Rearrangements in Genus Anopheles.</title>
        <authorList>
            <person name="Artemov G.N."/>
            <person name="Peery A.N."/>
            <person name="Jiang X."/>
            <person name="Tu Z."/>
            <person name="Stegniy V.N."/>
            <person name="Sharakhova M.V."/>
            <person name="Sharakhov I.V."/>
        </authorList>
    </citation>
    <scope>NUCLEOTIDE SEQUENCE [LARGE SCALE GENOMIC DNA]</scope>
    <source>
        <strain evidence="3 4">ALBI9_A</strain>
    </source>
</reference>
<dbReference type="VEuPathDB" id="VectorBase:AALB20_036525"/>
<dbReference type="VEuPathDB" id="VectorBase:AALB004792"/>
<protein>
    <submittedName>
        <fullName evidence="3">Uncharacterized protein</fullName>
    </submittedName>
</protein>
<dbReference type="AlphaFoldDB" id="A0A182FE51"/>
<feature type="compositionally biased region" description="Low complexity" evidence="1">
    <location>
        <begin position="424"/>
        <end position="437"/>
    </location>
</feature>
<dbReference type="InterPro" id="IPR052728">
    <property type="entry name" value="O2_lipid_transport_reg"/>
</dbReference>
<keyword evidence="2" id="KW-0472">Membrane</keyword>
<dbReference type="EnsemblMetazoa" id="AALB004792-RA">
    <property type="protein sequence ID" value="AALB004792-PA"/>
    <property type="gene ID" value="AALB004792"/>
</dbReference>
<dbReference type="Proteomes" id="UP000069272">
    <property type="component" value="Chromosome 3L"/>
</dbReference>
<dbReference type="PANTHER" id="PTHR11161:SF22">
    <property type="entry name" value="ACYLTRANSFERASE 3 DOMAIN-CONTAINING PROTEIN-RELATED"/>
    <property type="match status" value="1"/>
</dbReference>
<feature type="transmembrane region" description="Helical" evidence="2">
    <location>
        <begin position="306"/>
        <end position="329"/>
    </location>
</feature>
<evidence type="ECO:0000313" key="3">
    <source>
        <dbReference type="EnsemblMetazoa" id="AALB004792-PA"/>
    </source>
</evidence>
<reference evidence="3" key="2">
    <citation type="submission" date="2022-08" db="UniProtKB">
        <authorList>
            <consortium name="EnsemblMetazoa"/>
        </authorList>
    </citation>
    <scope>IDENTIFICATION</scope>
    <source>
        <strain evidence="3">STECLA/ALBI9_A</strain>
    </source>
</reference>
<name>A0A182FE51_ANOAL</name>
<feature type="region of interest" description="Disordered" evidence="1">
    <location>
        <begin position="424"/>
        <end position="448"/>
    </location>
</feature>
<keyword evidence="2" id="KW-0812">Transmembrane</keyword>
<feature type="transmembrane region" description="Helical" evidence="2">
    <location>
        <begin position="382"/>
        <end position="409"/>
    </location>
</feature>
<evidence type="ECO:0000256" key="2">
    <source>
        <dbReference type="SAM" id="Phobius"/>
    </source>
</evidence>
<dbReference type="PANTHER" id="PTHR11161">
    <property type="entry name" value="O-ACYLTRANSFERASE"/>
    <property type="match status" value="1"/>
</dbReference>
<feature type="transmembrane region" description="Helical" evidence="2">
    <location>
        <begin position="237"/>
        <end position="259"/>
    </location>
</feature>